<dbReference type="InterPro" id="IPR013783">
    <property type="entry name" value="Ig-like_fold"/>
</dbReference>
<organism evidence="3 4">
    <name type="scientific">Brumimicrobium salinarum</name>
    <dbReference type="NCBI Taxonomy" id="2058658"/>
    <lineage>
        <taxon>Bacteria</taxon>
        <taxon>Pseudomonadati</taxon>
        <taxon>Bacteroidota</taxon>
        <taxon>Flavobacteriia</taxon>
        <taxon>Flavobacteriales</taxon>
        <taxon>Crocinitomicaceae</taxon>
        <taxon>Brumimicrobium</taxon>
    </lineage>
</organism>
<dbReference type="AlphaFoldDB" id="A0A2I0QZT9"/>
<evidence type="ECO:0000256" key="1">
    <source>
        <dbReference type="ARBA" id="ARBA00022729"/>
    </source>
</evidence>
<protein>
    <recommendedName>
        <fullName evidence="2">Secretion system C-terminal sorting domain-containing protein</fullName>
    </recommendedName>
</protein>
<dbReference type="InterPro" id="IPR026444">
    <property type="entry name" value="Secre_tail"/>
</dbReference>
<evidence type="ECO:0000313" key="3">
    <source>
        <dbReference type="EMBL" id="PKR79827.1"/>
    </source>
</evidence>
<evidence type="ECO:0000313" key="4">
    <source>
        <dbReference type="Proteomes" id="UP000236654"/>
    </source>
</evidence>
<gene>
    <name evidence="3" type="ORF">CW751_12785</name>
</gene>
<keyword evidence="4" id="KW-1185">Reference proteome</keyword>
<reference evidence="3 4" key="1">
    <citation type="submission" date="2017-12" db="EMBL/GenBank/DDBJ databases">
        <title>The draft genome sequence of Brumimicrobium saltpan LHR20.</title>
        <authorList>
            <person name="Do Z.-J."/>
            <person name="Luo H.-R."/>
        </authorList>
    </citation>
    <scope>NUCLEOTIDE SEQUENCE [LARGE SCALE GENOMIC DNA]</scope>
    <source>
        <strain evidence="3 4">LHR20</strain>
    </source>
</reference>
<accession>A0A2I0QZT9</accession>
<dbReference type="Pfam" id="PF18962">
    <property type="entry name" value="Por_Secre_tail"/>
    <property type="match status" value="1"/>
</dbReference>
<dbReference type="OrthoDB" id="1391570at2"/>
<dbReference type="RefSeq" id="WP_119782967.1">
    <property type="nucleotide sequence ID" value="NZ_PJNI01000017.1"/>
</dbReference>
<name>A0A2I0QZT9_9FLAO</name>
<dbReference type="EMBL" id="PJNI01000017">
    <property type="protein sequence ID" value="PKR79827.1"/>
    <property type="molecule type" value="Genomic_DNA"/>
</dbReference>
<dbReference type="Gene3D" id="2.60.40.10">
    <property type="entry name" value="Immunoglobulins"/>
    <property type="match status" value="1"/>
</dbReference>
<feature type="non-terminal residue" evidence="3">
    <location>
        <position position="1"/>
    </location>
</feature>
<proteinExistence type="predicted"/>
<feature type="domain" description="Secretion system C-terminal sorting" evidence="2">
    <location>
        <begin position="432"/>
        <end position="502"/>
    </location>
</feature>
<keyword evidence="1" id="KW-0732">Signal</keyword>
<dbReference type="NCBIfam" id="TIGR04183">
    <property type="entry name" value="Por_Secre_tail"/>
    <property type="match status" value="1"/>
</dbReference>
<comment type="caution">
    <text evidence="3">The sequence shown here is derived from an EMBL/GenBank/DDBJ whole genome shotgun (WGS) entry which is preliminary data.</text>
</comment>
<evidence type="ECO:0000259" key="2">
    <source>
        <dbReference type="Pfam" id="PF18962"/>
    </source>
</evidence>
<dbReference type="Proteomes" id="UP000236654">
    <property type="component" value="Unassembled WGS sequence"/>
</dbReference>
<sequence>FSGPGITGNDFDPSTAGVGTHTITYTITDGNGCSATTSETVIVSSVPDATFSGLSADYCVDAGSVTLNPAQSGGTFSGPGITGNDFDPNAAGVGTHTITYTITDGNGCSATETKPVTVNALPDASFNGLPSAFCVDASGVTITPTIAGGTFSGAGISGNNFVPGNAGVGSHTITYTITVNGCTSTNSKTVNVNPTPDASFSGLNTSVTFCSAGNDVVTLVPNVGGGTFSGPGVSGNQWEVENADLGANIITYEITQNGCTSSLSQVVEVLLSPNASFNNLDDYYCESHDPVDLTPVNPGGVFTATSGLSSNKFYPSIADLGVNVITYSITGSNGCSNTSSDTLIIRTSPLNTVSSSDTVLTADAVGTNLDYQWIDCETGFDVPGEVSRSFNVGQTGSYKVEINDGFCVSTSTCLVVYFADLASELNESLIKVYPNPNKGVFKLETYTSLKVEVVNSLGQLVYQDVFSQGVNTINLGSSIETGMYLIRLTDEYENVTYKNVVIRN</sequence>